<dbReference type="Proteomes" id="UP001430290">
    <property type="component" value="Unassembled WGS sequence"/>
</dbReference>
<reference evidence="3" key="1">
    <citation type="submission" date="2021-09" db="EMBL/GenBank/DDBJ databases">
        <authorList>
            <person name="Wu T."/>
            <person name="Guo S.Z."/>
        </authorList>
    </citation>
    <scope>NUCLEOTIDE SEQUENCE</scope>
    <source>
        <strain evidence="3">RSS-23</strain>
    </source>
</reference>
<evidence type="ECO:0000259" key="2">
    <source>
        <dbReference type="Pfam" id="PF08327"/>
    </source>
</evidence>
<dbReference type="InterPro" id="IPR013538">
    <property type="entry name" value="ASHA1/2-like_C"/>
</dbReference>
<dbReference type="Gene3D" id="3.30.530.20">
    <property type="match status" value="1"/>
</dbReference>
<keyword evidence="4" id="KW-1185">Reference proteome</keyword>
<evidence type="ECO:0000256" key="1">
    <source>
        <dbReference type="ARBA" id="ARBA00006817"/>
    </source>
</evidence>
<evidence type="ECO:0000313" key="4">
    <source>
        <dbReference type="Proteomes" id="UP001430290"/>
    </source>
</evidence>
<evidence type="ECO:0000313" key="3">
    <source>
        <dbReference type="EMBL" id="MBZ4185006.1"/>
    </source>
</evidence>
<dbReference type="SUPFAM" id="SSF55961">
    <property type="entry name" value="Bet v1-like"/>
    <property type="match status" value="1"/>
</dbReference>
<dbReference type="Pfam" id="PF08327">
    <property type="entry name" value="AHSA1"/>
    <property type="match status" value="1"/>
</dbReference>
<dbReference type="RefSeq" id="WP_223626035.1">
    <property type="nucleotide sequence ID" value="NZ_JAIQDJ010000001.1"/>
</dbReference>
<proteinExistence type="inferred from homology"/>
<comment type="similarity">
    <text evidence="1">Belongs to the AHA1 family.</text>
</comment>
<gene>
    <name evidence="3" type="ORF">K7B09_01535</name>
</gene>
<name>A0ABS7TAY0_9GAMM</name>
<accession>A0ABS7TAY0</accession>
<dbReference type="InterPro" id="IPR023393">
    <property type="entry name" value="START-like_dom_sf"/>
</dbReference>
<comment type="caution">
    <text evidence="3">The sequence shown here is derived from an EMBL/GenBank/DDBJ whole genome shotgun (WGS) entry which is preliminary data.</text>
</comment>
<protein>
    <submittedName>
        <fullName evidence="3">SRPBCC domain-containing protein</fullName>
    </submittedName>
</protein>
<sequence length="168" mass="18062">METQLASLGRIVRGQAGLEGRLQRVFAHSTAAVWTMLTDSAAMAQWLAPGSIVQQPGGAVRIDFADSGITIDSNLSAFAAGRLLEYSWSSGQQPQRPLRWELQDVRAGTQLQLSMRVPEGEDLAKACAGFDAHLEMLAAALEGVSIKFPFDVFVQARKAYAEQVAALG</sequence>
<feature type="domain" description="Activator of Hsp90 ATPase homologue 1/2-like C-terminal" evidence="2">
    <location>
        <begin position="29"/>
        <end position="142"/>
    </location>
</feature>
<dbReference type="EMBL" id="JAIQDJ010000001">
    <property type="protein sequence ID" value="MBZ4185006.1"/>
    <property type="molecule type" value="Genomic_DNA"/>
</dbReference>
<organism evidence="3 4">
    <name type="scientific">Thermomonas beijingensis</name>
    <dbReference type="NCBI Taxonomy" id="2872701"/>
    <lineage>
        <taxon>Bacteria</taxon>
        <taxon>Pseudomonadati</taxon>
        <taxon>Pseudomonadota</taxon>
        <taxon>Gammaproteobacteria</taxon>
        <taxon>Lysobacterales</taxon>
        <taxon>Lysobacteraceae</taxon>
        <taxon>Thermomonas</taxon>
    </lineage>
</organism>